<dbReference type="Proteomes" id="UP000191680">
    <property type="component" value="Unassembled WGS sequence"/>
</dbReference>
<keyword evidence="2" id="KW-1185">Reference proteome</keyword>
<dbReference type="GO" id="GO:0016301">
    <property type="term" value="F:kinase activity"/>
    <property type="evidence" value="ECO:0007669"/>
    <property type="project" value="UniProtKB-KW"/>
</dbReference>
<gene>
    <name evidence="1" type="ORF">BUL40_09210</name>
</gene>
<evidence type="ECO:0000313" key="1">
    <source>
        <dbReference type="EMBL" id="OQD42692.1"/>
    </source>
</evidence>
<dbReference type="AlphaFoldDB" id="A0A1V6LR86"/>
<sequence>MRPLEIGDKVYNVKQNGFADFKRYSFSVVVELTKTLAVLKNGVRLINVPKESFIMEDVGYSVYRKKGVHWHLVSLNAIRSAQIENRRIAAHDWFKEKEFTVEEMIKVHDLLKG</sequence>
<protein>
    <submittedName>
        <fullName evidence="1">Pyruvate kinase</fullName>
    </submittedName>
</protein>
<evidence type="ECO:0000313" key="2">
    <source>
        <dbReference type="Proteomes" id="UP000191680"/>
    </source>
</evidence>
<proteinExistence type="predicted"/>
<organism evidence="1 2">
    <name type="scientific">Croceivirga radicis</name>
    <dbReference type="NCBI Taxonomy" id="1929488"/>
    <lineage>
        <taxon>Bacteria</taxon>
        <taxon>Pseudomonadati</taxon>
        <taxon>Bacteroidota</taxon>
        <taxon>Flavobacteriia</taxon>
        <taxon>Flavobacteriales</taxon>
        <taxon>Flavobacteriaceae</taxon>
        <taxon>Croceivirga</taxon>
    </lineage>
</organism>
<dbReference type="RefSeq" id="WP_080319018.1">
    <property type="nucleotide sequence ID" value="NZ_MTBC01000005.1"/>
</dbReference>
<dbReference type="EMBL" id="MTBC01000005">
    <property type="protein sequence ID" value="OQD42692.1"/>
    <property type="molecule type" value="Genomic_DNA"/>
</dbReference>
<keyword evidence="1" id="KW-0808">Transferase</keyword>
<accession>A0A1V6LR86</accession>
<keyword evidence="1" id="KW-0418">Kinase</keyword>
<name>A0A1V6LR86_9FLAO</name>
<keyword evidence="1" id="KW-0670">Pyruvate</keyword>
<comment type="caution">
    <text evidence="1">The sequence shown here is derived from an EMBL/GenBank/DDBJ whole genome shotgun (WGS) entry which is preliminary data.</text>
</comment>
<dbReference type="OrthoDB" id="1436089at2"/>
<reference evidence="1 2" key="1">
    <citation type="submission" date="2016-12" db="EMBL/GenBank/DDBJ databases">
        <authorList>
            <person name="Song W.-J."/>
            <person name="Kurnit D.M."/>
        </authorList>
    </citation>
    <scope>NUCLEOTIDE SEQUENCE [LARGE SCALE GENOMIC DNA]</scope>
    <source>
        <strain evidence="1 2">HSG9</strain>
    </source>
</reference>